<evidence type="ECO:0000313" key="2">
    <source>
        <dbReference type="EMBL" id="SMF34680.1"/>
    </source>
</evidence>
<dbReference type="InterPro" id="IPR001296">
    <property type="entry name" value="Glyco_trans_1"/>
</dbReference>
<dbReference type="OrthoDB" id="9801609at2"/>
<dbReference type="PANTHER" id="PTHR12526">
    <property type="entry name" value="GLYCOSYLTRANSFERASE"/>
    <property type="match status" value="1"/>
</dbReference>
<dbReference type="AlphaFoldDB" id="A0A1X7EJ06"/>
<accession>A0A1X7EJ06</accession>
<dbReference type="Pfam" id="PF00534">
    <property type="entry name" value="Glycos_transf_1"/>
    <property type="match status" value="1"/>
</dbReference>
<dbReference type="RefSeq" id="WP_085103716.1">
    <property type="nucleotide sequence ID" value="NZ_FWZU01000005.1"/>
</dbReference>
<dbReference type="STRING" id="1519643.SAMN06295933_3032"/>
<dbReference type="Proteomes" id="UP000192906">
    <property type="component" value="Unassembled WGS sequence"/>
</dbReference>
<name>A0A1X7EJ06_9BACT</name>
<organism evidence="2 3">
    <name type="scientific">Desulfovibrio gilichinskyi</name>
    <dbReference type="NCBI Taxonomy" id="1519643"/>
    <lineage>
        <taxon>Bacteria</taxon>
        <taxon>Pseudomonadati</taxon>
        <taxon>Thermodesulfobacteriota</taxon>
        <taxon>Desulfovibrionia</taxon>
        <taxon>Desulfovibrionales</taxon>
        <taxon>Desulfovibrionaceae</taxon>
        <taxon>Desulfovibrio</taxon>
    </lineage>
</organism>
<sequence length="361" mass="41080">MPDSNKKICILYDFLYCMGGAEKTSLNLHEAFPESELCVDFINRENFTDISLPSSIIELGKPSTCQPFNAIKGFYNFKSKTKFLKNYDMVIYSGSYALLAVHNQKKGYRILYCHTLPRFAYDLYEYYLENLNVAFRPAFKALVYHTRKNYEAAFKKMDLIIANSQNVRNRIQRYLGVNALVIHPPVDVKKFKWLGQEDYYLSTARLEKYKRVDLIIDAFKKMPSKKLVVTSGGSELENLKTLSNNAPNINFTGWTNEDKLKDLIGKAIATIYLPKDEDFGISPVESMAAGKPTIGAQEGGILETILDKKTGLLIKPKSVEIINAVISLDSSKALSMKRDCEKRAQKFKTDDFVSKIRKVCI</sequence>
<feature type="domain" description="Glycosyl transferase family 1" evidence="1">
    <location>
        <begin position="189"/>
        <end position="346"/>
    </location>
</feature>
<reference evidence="3" key="1">
    <citation type="submission" date="2017-04" db="EMBL/GenBank/DDBJ databases">
        <authorList>
            <person name="Varghese N."/>
            <person name="Submissions S."/>
        </authorList>
    </citation>
    <scope>NUCLEOTIDE SEQUENCE [LARGE SCALE GENOMIC DNA]</scope>
    <source>
        <strain evidence="3">K3S</strain>
    </source>
</reference>
<dbReference type="EMBL" id="FWZU01000005">
    <property type="protein sequence ID" value="SMF34680.1"/>
    <property type="molecule type" value="Genomic_DNA"/>
</dbReference>
<dbReference type="Gene3D" id="3.40.50.2000">
    <property type="entry name" value="Glycogen Phosphorylase B"/>
    <property type="match status" value="2"/>
</dbReference>
<proteinExistence type="predicted"/>
<keyword evidence="3" id="KW-1185">Reference proteome</keyword>
<keyword evidence="2" id="KW-0808">Transferase</keyword>
<protein>
    <submittedName>
        <fullName evidence="2">Glycosyltransferase involved in cell wall bisynthesis</fullName>
    </submittedName>
</protein>
<evidence type="ECO:0000313" key="3">
    <source>
        <dbReference type="Proteomes" id="UP000192906"/>
    </source>
</evidence>
<dbReference type="GO" id="GO:0016757">
    <property type="term" value="F:glycosyltransferase activity"/>
    <property type="evidence" value="ECO:0007669"/>
    <property type="project" value="InterPro"/>
</dbReference>
<gene>
    <name evidence="2" type="ORF">SAMN06295933_3032</name>
</gene>
<dbReference type="SUPFAM" id="SSF53756">
    <property type="entry name" value="UDP-Glycosyltransferase/glycogen phosphorylase"/>
    <property type="match status" value="1"/>
</dbReference>
<dbReference type="PANTHER" id="PTHR12526:SF584">
    <property type="entry name" value="GLYCOSYLTRANSFERASE"/>
    <property type="match status" value="1"/>
</dbReference>
<evidence type="ECO:0000259" key="1">
    <source>
        <dbReference type="Pfam" id="PF00534"/>
    </source>
</evidence>